<dbReference type="STRING" id="1195236.CTER_3561"/>
<name>S0FNG1_RUMCE</name>
<evidence type="ECO:0000313" key="2">
    <source>
        <dbReference type="Proteomes" id="UP000014155"/>
    </source>
</evidence>
<organism evidence="1 2">
    <name type="scientific">Ruminiclostridium cellobioparum subsp. termitidis CT1112</name>
    <dbReference type="NCBI Taxonomy" id="1195236"/>
    <lineage>
        <taxon>Bacteria</taxon>
        <taxon>Bacillati</taxon>
        <taxon>Bacillota</taxon>
        <taxon>Clostridia</taxon>
        <taxon>Eubacteriales</taxon>
        <taxon>Oscillospiraceae</taxon>
        <taxon>Ruminiclostridium</taxon>
    </lineage>
</organism>
<comment type="caution">
    <text evidence="1">The sequence shown here is derived from an EMBL/GenBank/DDBJ whole genome shotgun (WGS) entry which is preliminary data.</text>
</comment>
<dbReference type="AlphaFoldDB" id="S0FNG1"/>
<sequence>MTEFSKDFRIKLVKEVKELTIGSILFRCCRLLHIFLSLIQKFYRPCSKPPENLIIPYYPLLTMYNTFLSG</sequence>
<gene>
    <name evidence="1" type="ORF">CTER_3561</name>
</gene>
<proteinExistence type="predicted"/>
<keyword evidence="2" id="KW-1185">Reference proteome</keyword>
<dbReference type="Proteomes" id="UP000014155">
    <property type="component" value="Unassembled WGS sequence"/>
</dbReference>
<dbReference type="EMBL" id="AORV01000049">
    <property type="protein sequence ID" value="EMS70679.1"/>
    <property type="molecule type" value="Genomic_DNA"/>
</dbReference>
<protein>
    <submittedName>
        <fullName evidence="1">Uncharacterized protein</fullName>
    </submittedName>
</protein>
<accession>S0FNG1</accession>
<reference evidence="1 2" key="1">
    <citation type="journal article" date="2013" name="Genome Announc.">
        <title>Draft Genome Sequence of the Cellulolytic, Mesophilic, Anaerobic Bacterium Clostridium termitidis Strain CT1112 (DSM 5398).</title>
        <authorList>
            <person name="Lal S."/>
            <person name="Ramachandran U."/>
            <person name="Zhang X."/>
            <person name="Munir R."/>
            <person name="Sparling R."/>
            <person name="Levin D.B."/>
        </authorList>
    </citation>
    <scope>NUCLEOTIDE SEQUENCE [LARGE SCALE GENOMIC DNA]</scope>
    <source>
        <strain evidence="1 2">CT1112</strain>
    </source>
</reference>
<evidence type="ECO:0000313" key="1">
    <source>
        <dbReference type="EMBL" id="EMS70679.1"/>
    </source>
</evidence>